<dbReference type="Proteomes" id="UP001054837">
    <property type="component" value="Unassembled WGS sequence"/>
</dbReference>
<dbReference type="EMBL" id="BPLQ01003766">
    <property type="protein sequence ID" value="GIY02916.1"/>
    <property type="molecule type" value="Genomic_DNA"/>
</dbReference>
<gene>
    <name evidence="2" type="ORF">CDAR_407201</name>
</gene>
<proteinExistence type="predicted"/>
<dbReference type="AlphaFoldDB" id="A0AAV4Q315"/>
<evidence type="ECO:0000256" key="1">
    <source>
        <dbReference type="SAM" id="MobiDB-lite"/>
    </source>
</evidence>
<keyword evidence="3" id="KW-1185">Reference proteome</keyword>
<accession>A0AAV4Q315</accession>
<comment type="caution">
    <text evidence="2">The sequence shown here is derived from an EMBL/GenBank/DDBJ whole genome shotgun (WGS) entry which is preliminary data.</text>
</comment>
<name>A0AAV4Q315_9ARAC</name>
<sequence length="106" mass="12468">MWQPKSSSRTLQIRPAVRYRRTVGEEAVTQPHCDVTGSTFRPLYLTHITVHFRNHDRWSMVNVKNPETHTLKSTISHKRKRPNIIVSRDSNGRPQMQMLEKRNPLP</sequence>
<organism evidence="2 3">
    <name type="scientific">Caerostris darwini</name>
    <dbReference type="NCBI Taxonomy" id="1538125"/>
    <lineage>
        <taxon>Eukaryota</taxon>
        <taxon>Metazoa</taxon>
        <taxon>Ecdysozoa</taxon>
        <taxon>Arthropoda</taxon>
        <taxon>Chelicerata</taxon>
        <taxon>Arachnida</taxon>
        <taxon>Araneae</taxon>
        <taxon>Araneomorphae</taxon>
        <taxon>Entelegynae</taxon>
        <taxon>Araneoidea</taxon>
        <taxon>Araneidae</taxon>
        <taxon>Caerostris</taxon>
    </lineage>
</organism>
<protein>
    <submittedName>
        <fullName evidence="2">Uncharacterized protein</fullName>
    </submittedName>
</protein>
<feature type="region of interest" description="Disordered" evidence="1">
    <location>
        <begin position="73"/>
        <end position="106"/>
    </location>
</feature>
<reference evidence="2 3" key="1">
    <citation type="submission" date="2021-06" db="EMBL/GenBank/DDBJ databases">
        <title>Caerostris darwini draft genome.</title>
        <authorList>
            <person name="Kono N."/>
            <person name="Arakawa K."/>
        </authorList>
    </citation>
    <scope>NUCLEOTIDE SEQUENCE [LARGE SCALE GENOMIC DNA]</scope>
</reference>
<evidence type="ECO:0000313" key="3">
    <source>
        <dbReference type="Proteomes" id="UP001054837"/>
    </source>
</evidence>
<evidence type="ECO:0000313" key="2">
    <source>
        <dbReference type="EMBL" id="GIY02916.1"/>
    </source>
</evidence>